<proteinExistence type="predicted"/>
<protein>
    <submittedName>
        <fullName evidence="2">Uncharacterized protein</fullName>
    </submittedName>
</protein>
<evidence type="ECO:0000256" key="1">
    <source>
        <dbReference type="SAM" id="Phobius"/>
    </source>
</evidence>
<gene>
    <name evidence="2" type="ORF">SAMN05444274_11719</name>
</gene>
<dbReference type="EMBL" id="FQUM01000017">
    <property type="protein sequence ID" value="SHF99011.1"/>
    <property type="molecule type" value="Genomic_DNA"/>
</dbReference>
<feature type="transmembrane region" description="Helical" evidence="1">
    <location>
        <begin position="41"/>
        <end position="60"/>
    </location>
</feature>
<dbReference type="Proteomes" id="UP000184164">
    <property type="component" value="Unassembled WGS sequence"/>
</dbReference>
<dbReference type="OrthoDB" id="2062758at2"/>
<dbReference type="STRING" id="1484053.SAMN05444274_11719"/>
<dbReference type="AlphaFoldDB" id="A0A1M5G6C3"/>
<evidence type="ECO:0000313" key="3">
    <source>
        <dbReference type="Proteomes" id="UP000184164"/>
    </source>
</evidence>
<keyword evidence="1" id="KW-1133">Transmembrane helix</keyword>
<dbReference type="InterPro" id="IPR045764">
    <property type="entry name" value="DUF6132"/>
</dbReference>
<evidence type="ECO:0000313" key="2">
    <source>
        <dbReference type="EMBL" id="SHF99011.1"/>
    </source>
</evidence>
<name>A0A1M5G6C3_9BACT</name>
<reference evidence="2 3" key="1">
    <citation type="submission" date="2016-11" db="EMBL/GenBank/DDBJ databases">
        <authorList>
            <person name="Jaros S."/>
            <person name="Januszkiewicz K."/>
            <person name="Wedrychowicz H."/>
        </authorList>
    </citation>
    <scope>NUCLEOTIDE SEQUENCE [LARGE SCALE GENOMIC DNA]</scope>
    <source>
        <strain evidence="2 3">DSM 26910</strain>
    </source>
</reference>
<feature type="transmembrane region" description="Helical" evidence="1">
    <location>
        <begin position="12"/>
        <end position="29"/>
    </location>
</feature>
<accession>A0A1M5G6C3</accession>
<keyword evidence="3" id="KW-1185">Reference proteome</keyword>
<keyword evidence="1" id="KW-0472">Membrane</keyword>
<dbReference type="Pfam" id="PF19628">
    <property type="entry name" value="DUF6132"/>
    <property type="match status" value="1"/>
</dbReference>
<organism evidence="2 3">
    <name type="scientific">Mariniphaga anaerophila</name>
    <dbReference type="NCBI Taxonomy" id="1484053"/>
    <lineage>
        <taxon>Bacteria</taxon>
        <taxon>Pseudomonadati</taxon>
        <taxon>Bacteroidota</taxon>
        <taxon>Bacteroidia</taxon>
        <taxon>Marinilabiliales</taxon>
        <taxon>Prolixibacteraceae</taxon>
        <taxon>Mariniphaga</taxon>
    </lineage>
</organism>
<sequence>MKAFLKGKSTALAFTAVGALGGFLYWKFVGCTSGTCPIKSVWYWSVLWGAAMGYLVGDSINDFVEKRKKKTEEKK</sequence>
<keyword evidence="1" id="KW-0812">Transmembrane</keyword>
<dbReference type="RefSeq" id="WP_073003524.1">
    <property type="nucleotide sequence ID" value="NZ_FQUM01000017.1"/>
</dbReference>